<dbReference type="PANTHER" id="PTHR30532:SF28">
    <property type="entry name" value="PETROBACTIN-BINDING PROTEIN YCLQ"/>
    <property type="match status" value="1"/>
</dbReference>
<dbReference type="PANTHER" id="PTHR30532">
    <property type="entry name" value="IRON III DICITRATE-BINDING PERIPLASMIC PROTEIN"/>
    <property type="match status" value="1"/>
</dbReference>
<dbReference type="AlphaFoldDB" id="A0A150H5Q9"/>
<dbReference type="GO" id="GO:1901678">
    <property type="term" value="P:iron coordination entity transport"/>
    <property type="evidence" value="ECO:0007669"/>
    <property type="project" value="UniProtKB-ARBA"/>
</dbReference>
<keyword evidence="8" id="KW-1185">Reference proteome</keyword>
<reference evidence="7 8" key="1">
    <citation type="submission" date="2016-01" db="EMBL/GenBank/DDBJ databases">
        <title>Use of Whole Genome Sequencing to ascertain that Brevibacterium massiliense (Roux, Raoult 2009) is a later heterotypic synonym of Brevibacterium ravenspurgense (Mages 2008).</title>
        <authorList>
            <person name="Bernier A.-M."/>
            <person name="Burdz T."/>
            <person name="Huynh C."/>
            <person name="Pachecho A.L."/>
            <person name="Wiebe D."/>
            <person name="Bonner C."/>
            <person name="Bernard K."/>
        </authorList>
    </citation>
    <scope>NUCLEOTIDE SEQUENCE [LARGE SCALE GENOMIC DNA]</scope>
    <source>
        <strain evidence="7 8">CCUG56047</strain>
    </source>
</reference>
<dbReference type="PATRIC" id="fig|479117.4.peg.2002"/>
<evidence type="ECO:0000256" key="2">
    <source>
        <dbReference type="ARBA" id="ARBA00008814"/>
    </source>
</evidence>
<evidence type="ECO:0000313" key="7">
    <source>
        <dbReference type="EMBL" id="KXZ57188.1"/>
    </source>
</evidence>
<protein>
    <submittedName>
        <fullName evidence="7">Putative ABC transporter solute-binding protein YclQ</fullName>
    </submittedName>
</protein>
<dbReference type="GO" id="GO:0030288">
    <property type="term" value="C:outer membrane-bounded periplasmic space"/>
    <property type="evidence" value="ECO:0007669"/>
    <property type="project" value="TreeGrafter"/>
</dbReference>
<evidence type="ECO:0000256" key="4">
    <source>
        <dbReference type="ARBA" id="ARBA00022729"/>
    </source>
</evidence>
<dbReference type="PROSITE" id="PS50983">
    <property type="entry name" value="FE_B12_PBP"/>
    <property type="match status" value="1"/>
</dbReference>
<dbReference type="SUPFAM" id="SSF53807">
    <property type="entry name" value="Helical backbone' metal receptor"/>
    <property type="match status" value="1"/>
</dbReference>
<proteinExistence type="inferred from homology"/>
<dbReference type="PROSITE" id="PS51257">
    <property type="entry name" value="PROKAR_LIPOPROTEIN"/>
    <property type="match status" value="1"/>
</dbReference>
<dbReference type="Gene3D" id="3.40.50.1980">
    <property type="entry name" value="Nitrogenase molybdenum iron protein domain"/>
    <property type="match status" value="2"/>
</dbReference>
<name>A0A150H5Q9_9MICO</name>
<dbReference type="RefSeq" id="WP_062023079.1">
    <property type="nucleotide sequence ID" value="NZ_LQQC01000013.1"/>
</dbReference>
<dbReference type="Pfam" id="PF01497">
    <property type="entry name" value="Peripla_BP_2"/>
    <property type="match status" value="1"/>
</dbReference>
<sequence length="327" mass="35466">MKTARRLAALIGASSLALTLAACGSGTAENSESGSAETVSIETNDGTVEVPKNPKKVVALDNRSFQTLEDWDIKPVAAPRKIVPKSLELREDESVVDLGNHREPDLEAIVAAEPDVIITGQRFTQHTDKIKELAGDTPIVDLEPRDGKPLDEEFKRQTTALGEIFGKEKEADELVQKFEDAEKAAKDSYNKDETVMGLISTGGNLNYSAPSQGRGAGPLFDMVGLKPALDVPEASEDHEGDDVSVEAIAKSNPDWIIVMDRDAAITMKDGEKYHPAKDVVSNSAALKNVTAIKEGHVLYMPEDTYVNESIQTYTEVLENLAEEFGKQ</sequence>
<dbReference type="InterPro" id="IPR051313">
    <property type="entry name" value="Bact_iron-sidero_bind"/>
</dbReference>
<feature type="domain" description="Fe/B12 periplasmic-binding" evidence="6">
    <location>
        <begin position="56"/>
        <end position="327"/>
    </location>
</feature>
<gene>
    <name evidence="7" type="primary">yclQ</name>
    <name evidence="7" type="ORF">Bravens_02018</name>
</gene>
<keyword evidence="3" id="KW-0813">Transport</keyword>
<evidence type="ECO:0000256" key="3">
    <source>
        <dbReference type="ARBA" id="ARBA00022448"/>
    </source>
</evidence>
<dbReference type="EMBL" id="LQQC01000013">
    <property type="protein sequence ID" value="KXZ57188.1"/>
    <property type="molecule type" value="Genomic_DNA"/>
</dbReference>
<comment type="caution">
    <text evidence="7">The sequence shown here is derived from an EMBL/GenBank/DDBJ whole genome shotgun (WGS) entry which is preliminary data.</text>
</comment>
<accession>A0A150H5Q9</accession>
<feature type="signal peptide" evidence="5">
    <location>
        <begin position="1"/>
        <end position="28"/>
    </location>
</feature>
<keyword evidence="4 5" id="KW-0732">Signal</keyword>
<feature type="chain" id="PRO_5039075628" evidence="5">
    <location>
        <begin position="29"/>
        <end position="327"/>
    </location>
</feature>
<dbReference type="InterPro" id="IPR002491">
    <property type="entry name" value="ABC_transptr_periplasmic_BD"/>
</dbReference>
<dbReference type="Proteomes" id="UP000243589">
    <property type="component" value="Unassembled WGS sequence"/>
</dbReference>
<comment type="subcellular location">
    <subcellularLocation>
        <location evidence="1">Cell envelope</location>
    </subcellularLocation>
</comment>
<evidence type="ECO:0000259" key="6">
    <source>
        <dbReference type="PROSITE" id="PS50983"/>
    </source>
</evidence>
<evidence type="ECO:0000256" key="1">
    <source>
        <dbReference type="ARBA" id="ARBA00004196"/>
    </source>
</evidence>
<evidence type="ECO:0000256" key="5">
    <source>
        <dbReference type="SAM" id="SignalP"/>
    </source>
</evidence>
<organism evidence="7 8">
    <name type="scientific">Brevibacterium ravenspurgense</name>
    <dbReference type="NCBI Taxonomy" id="479117"/>
    <lineage>
        <taxon>Bacteria</taxon>
        <taxon>Bacillati</taxon>
        <taxon>Actinomycetota</taxon>
        <taxon>Actinomycetes</taxon>
        <taxon>Micrococcales</taxon>
        <taxon>Brevibacteriaceae</taxon>
        <taxon>Brevibacterium</taxon>
    </lineage>
</organism>
<evidence type="ECO:0000313" key="8">
    <source>
        <dbReference type="Proteomes" id="UP000243589"/>
    </source>
</evidence>
<comment type="similarity">
    <text evidence="2">Belongs to the bacterial solute-binding protein 8 family.</text>
</comment>